<organism evidence="2 3">
    <name type="scientific">Fulvivirga sediminis</name>
    <dbReference type="NCBI Taxonomy" id="2803949"/>
    <lineage>
        <taxon>Bacteria</taxon>
        <taxon>Pseudomonadati</taxon>
        <taxon>Bacteroidota</taxon>
        <taxon>Cytophagia</taxon>
        <taxon>Cytophagales</taxon>
        <taxon>Fulvivirgaceae</taxon>
        <taxon>Fulvivirga</taxon>
    </lineage>
</organism>
<evidence type="ECO:0000313" key="2">
    <source>
        <dbReference type="EMBL" id="MBL3654627.1"/>
    </source>
</evidence>
<feature type="domain" description="MurNAc-LAA" evidence="1">
    <location>
        <begin position="135"/>
        <end position="418"/>
    </location>
</feature>
<dbReference type="Gene3D" id="3.40.630.40">
    <property type="entry name" value="Zn-dependent exopeptidases"/>
    <property type="match status" value="1"/>
</dbReference>
<evidence type="ECO:0000259" key="1">
    <source>
        <dbReference type="Pfam" id="PF01520"/>
    </source>
</evidence>
<dbReference type="GO" id="GO:0008745">
    <property type="term" value="F:N-acetylmuramoyl-L-alanine amidase activity"/>
    <property type="evidence" value="ECO:0007669"/>
    <property type="project" value="InterPro"/>
</dbReference>
<sequence length="479" mass="55896">MKNSFFRLFFIIAISATFSSRSFSQKIEPIPVKQFYMDRVNRNLQFLCKEAECLDNVVANDRGLYIYSTSQKVNKPEFVLHWREMPHFNELLQTKTNEEIIDILKRKGTQYFYGINDTHVDPAKYPVSEFKGLKIALDPGHMAGNFEQAEFEKRYVKVEGKYYKQKRDISFFEANLAYTTALRLKEMLEEKGAKVMLTHDYGKSAMGSTFQEWKNSNNTKNDIVSGYKSDWFNREKLDYFLSGDATDFMLFYDVYRNMDFVQRANKINDFDPDLTLVIHYNASENNPRYNDKYLKPVNSNYSMVFIPGSFMGFEIDGNEQLDQRFELLRLLVSHDLEESNVFASNIIKALNDELKVEAVPVDNDFGFAENYSILSDLSTGVYHRNLYLTRVVKGPIAYTEALYQDNVDEIPLLGKTDYTIGGIRTSSRVKDVAQVYLSAIEQWLSYNQEFSKTLDALYEDKYGDEADYQEFLKEKKQKR</sequence>
<name>A0A937JZP0_9BACT</name>
<dbReference type="InterPro" id="IPR002508">
    <property type="entry name" value="MurNAc-LAA_cat"/>
</dbReference>
<accession>A0A937JZP0</accession>
<dbReference type="EMBL" id="JAESIY010000001">
    <property type="protein sequence ID" value="MBL3654627.1"/>
    <property type="molecule type" value="Genomic_DNA"/>
</dbReference>
<dbReference type="Proteomes" id="UP000659388">
    <property type="component" value="Unassembled WGS sequence"/>
</dbReference>
<protein>
    <submittedName>
        <fullName evidence="2">N-acetylmuramoyl-L-alanine amidase</fullName>
    </submittedName>
</protein>
<dbReference type="AlphaFoldDB" id="A0A937JZP0"/>
<dbReference type="RefSeq" id="WP_202241595.1">
    <property type="nucleotide sequence ID" value="NZ_JAESIY010000001.1"/>
</dbReference>
<evidence type="ECO:0000313" key="3">
    <source>
        <dbReference type="Proteomes" id="UP000659388"/>
    </source>
</evidence>
<dbReference type="GO" id="GO:0009253">
    <property type="term" value="P:peptidoglycan catabolic process"/>
    <property type="evidence" value="ECO:0007669"/>
    <property type="project" value="InterPro"/>
</dbReference>
<reference evidence="2" key="1">
    <citation type="submission" date="2021-01" db="EMBL/GenBank/DDBJ databases">
        <title>Fulvivirga kasyanovii gen. nov., sp nov., a novel member of the phylum Bacteroidetes isolated from seawater in a mussel farm.</title>
        <authorList>
            <person name="Zhao L.-H."/>
            <person name="Wang Z.-J."/>
        </authorList>
    </citation>
    <scope>NUCLEOTIDE SEQUENCE</scope>
    <source>
        <strain evidence="2">2943</strain>
    </source>
</reference>
<dbReference type="SUPFAM" id="SSF53187">
    <property type="entry name" value="Zn-dependent exopeptidases"/>
    <property type="match status" value="1"/>
</dbReference>
<proteinExistence type="predicted"/>
<keyword evidence="3" id="KW-1185">Reference proteome</keyword>
<dbReference type="Pfam" id="PF01520">
    <property type="entry name" value="Amidase_3"/>
    <property type="match status" value="1"/>
</dbReference>
<gene>
    <name evidence="2" type="ORF">JL102_00680</name>
</gene>
<comment type="caution">
    <text evidence="2">The sequence shown here is derived from an EMBL/GenBank/DDBJ whole genome shotgun (WGS) entry which is preliminary data.</text>
</comment>